<evidence type="ECO:0000313" key="1">
    <source>
        <dbReference type="EMBL" id="JAH30081.1"/>
    </source>
</evidence>
<dbReference type="EMBL" id="GBXM01078496">
    <property type="protein sequence ID" value="JAH30081.1"/>
    <property type="molecule type" value="Transcribed_RNA"/>
</dbReference>
<proteinExistence type="predicted"/>
<reference evidence="1" key="1">
    <citation type="submission" date="2014-11" db="EMBL/GenBank/DDBJ databases">
        <authorList>
            <person name="Amaro Gonzalez C."/>
        </authorList>
    </citation>
    <scope>NUCLEOTIDE SEQUENCE</scope>
</reference>
<organism evidence="1">
    <name type="scientific">Anguilla anguilla</name>
    <name type="common">European freshwater eel</name>
    <name type="synonym">Muraena anguilla</name>
    <dbReference type="NCBI Taxonomy" id="7936"/>
    <lineage>
        <taxon>Eukaryota</taxon>
        <taxon>Metazoa</taxon>
        <taxon>Chordata</taxon>
        <taxon>Craniata</taxon>
        <taxon>Vertebrata</taxon>
        <taxon>Euteleostomi</taxon>
        <taxon>Actinopterygii</taxon>
        <taxon>Neopterygii</taxon>
        <taxon>Teleostei</taxon>
        <taxon>Anguilliformes</taxon>
        <taxon>Anguillidae</taxon>
        <taxon>Anguilla</taxon>
    </lineage>
</organism>
<accession>A0A0E9RLQ0</accession>
<reference evidence="1" key="2">
    <citation type="journal article" date="2015" name="Fish Shellfish Immunol.">
        <title>Early steps in the European eel (Anguilla anguilla)-Vibrio vulnificus interaction in the gills: Role of the RtxA13 toxin.</title>
        <authorList>
            <person name="Callol A."/>
            <person name="Pajuelo D."/>
            <person name="Ebbesson L."/>
            <person name="Teles M."/>
            <person name="MacKenzie S."/>
            <person name="Amaro C."/>
        </authorList>
    </citation>
    <scope>NUCLEOTIDE SEQUENCE</scope>
</reference>
<dbReference type="AlphaFoldDB" id="A0A0E9RLQ0"/>
<sequence>MQMAIVSRMRGSCVHMKACPSVRDRHR</sequence>
<protein>
    <submittedName>
        <fullName evidence="1">Uncharacterized protein</fullName>
    </submittedName>
</protein>
<name>A0A0E9RLQ0_ANGAN</name>